<dbReference type="OrthoDB" id="63519at2"/>
<dbReference type="KEGG" id="sna:Snas_1692"/>
<dbReference type="PANTHER" id="PTHR43798">
    <property type="entry name" value="MONOACYLGLYCEROL LIPASE"/>
    <property type="match status" value="1"/>
</dbReference>
<protein>
    <submittedName>
        <fullName evidence="2">Alpha/beta hydrolase fold protein</fullName>
    </submittedName>
</protein>
<evidence type="ECO:0000259" key="1">
    <source>
        <dbReference type="Pfam" id="PF00561"/>
    </source>
</evidence>
<dbReference type="PANTHER" id="PTHR43798:SF33">
    <property type="entry name" value="HYDROLASE, PUTATIVE (AFU_ORTHOLOGUE AFUA_2G14860)-RELATED"/>
    <property type="match status" value="1"/>
</dbReference>
<proteinExistence type="predicted"/>
<keyword evidence="2" id="KW-0378">Hydrolase</keyword>
<keyword evidence="3" id="KW-1185">Reference proteome</keyword>
<name>D3PXC9_STANL</name>
<reference evidence="2 3" key="1">
    <citation type="journal article" date="2009" name="Stand. Genomic Sci.">
        <title>Complete genome sequence of Stackebrandtia nassauensis type strain (LLR-40K-21).</title>
        <authorList>
            <person name="Munk C."/>
            <person name="Lapidus A."/>
            <person name="Copeland A."/>
            <person name="Jando M."/>
            <person name="Mayilraj S."/>
            <person name="Glavina Del Rio T."/>
            <person name="Nolan M."/>
            <person name="Chen F."/>
            <person name="Lucas S."/>
            <person name="Tice H."/>
            <person name="Cheng J.F."/>
            <person name="Han C."/>
            <person name="Detter J.C."/>
            <person name="Bruce D."/>
            <person name="Goodwin L."/>
            <person name="Chain P."/>
            <person name="Pitluck S."/>
            <person name="Goker M."/>
            <person name="Ovchinikova G."/>
            <person name="Pati A."/>
            <person name="Ivanova N."/>
            <person name="Mavromatis K."/>
            <person name="Chen A."/>
            <person name="Palaniappan K."/>
            <person name="Land M."/>
            <person name="Hauser L."/>
            <person name="Chang Y.J."/>
            <person name="Jeffries C.D."/>
            <person name="Bristow J."/>
            <person name="Eisen J.A."/>
            <person name="Markowitz V."/>
            <person name="Hugenholtz P."/>
            <person name="Kyrpides N.C."/>
            <person name="Klenk H.P."/>
        </authorList>
    </citation>
    <scope>NUCLEOTIDE SEQUENCE [LARGE SCALE GENOMIC DNA]</scope>
    <source>
        <strain evidence="3">DSM 44728 / CIP 108903 / NRRL B-16338 / NBRC 102104 / LLR-40K-21</strain>
    </source>
</reference>
<dbReference type="eggNOG" id="COG0596">
    <property type="taxonomic scope" value="Bacteria"/>
</dbReference>
<dbReference type="EMBL" id="CP001778">
    <property type="protein sequence ID" value="ADD41392.1"/>
    <property type="molecule type" value="Genomic_DNA"/>
</dbReference>
<dbReference type="InterPro" id="IPR050266">
    <property type="entry name" value="AB_hydrolase_sf"/>
</dbReference>
<dbReference type="InterPro" id="IPR029058">
    <property type="entry name" value="AB_hydrolase_fold"/>
</dbReference>
<evidence type="ECO:0000313" key="3">
    <source>
        <dbReference type="Proteomes" id="UP000000844"/>
    </source>
</evidence>
<dbReference type="GO" id="GO:0016787">
    <property type="term" value="F:hydrolase activity"/>
    <property type="evidence" value="ECO:0007669"/>
    <property type="project" value="UniProtKB-KW"/>
</dbReference>
<evidence type="ECO:0000313" key="2">
    <source>
        <dbReference type="EMBL" id="ADD41392.1"/>
    </source>
</evidence>
<organism evidence="2 3">
    <name type="scientific">Stackebrandtia nassauensis (strain DSM 44728 / CIP 108903 / NRRL B-16338 / NBRC 102104 / LLR-40K-21)</name>
    <dbReference type="NCBI Taxonomy" id="446470"/>
    <lineage>
        <taxon>Bacteria</taxon>
        <taxon>Bacillati</taxon>
        <taxon>Actinomycetota</taxon>
        <taxon>Actinomycetes</taxon>
        <taxon>Glycomycetales</taxon>
        <taxon>Glycomycetaceae</taxon>
        <taxon>Stackebrandtia</taxon>
    </lineage>
</organism>
<feature type="domain" description="AB hydrolase-1" evidence="1">
    <location>
        <begin position="28"/>
        <end position="135"/>
    </location>
</feature>
<dbReference type="HOGENOM" id="CLU_020336_50_4_11"/>
<dbReference type="Pfam" id="PF00561">
    <property type="entry name" value="Abhydrolase_1"/>
    <property type="match status" value="1"/>
</dbReference>
<dbReference type="Gene3D" id="3.40.50.1820">
    <property type="entry name" value="alpha/beta hydrolase"/>
    <property type="match status" value="2"/>
</dbReference>
<dbReference type="Proteomes" id="UP000000844">
    <property type="component" value="Chromosome"/>
</dbReference>
<dbReference type="InterPro" id="IPR000073">
    <property type="entry name" value="AB_hydrolase_1"/>
</dbReference>
<dbReference type="GO" id="GO:0016020">
    <property type="term" value="C:membrane"/>
    <property type="evidence" value="ECO:0007669"/>
    <property type="project" value="TreeGrafter"/>
</dbReference>
<gene>
    <name evidence="2" type="ordered locus">Snas_1692</name>
</gene>
<sequence>MSTVPEIARVRAGDLTVAYRTWGPESAPPLILLHGLTSSGAAWEAVARALASDWRVYAPDARGHGRTDWPGEYSFASMAADVGNFAAALRLRRPVLIGHSMGGIAAYRHARAVGDGLAALVLSETPPPTPIQRPLPPRPDGPQSYDYDARVAVVRQLAEPDPGWWDGLADIAVPTLVIGGGDTSPFDQDLMAAMAERIPNGRFASLPGGHRIPATAPAELAAAVTEFLSTTIDLGQNKT</sequence>
<dbReference type="RefSeq" id="WP_013016963.1">
    <property type="nucleotide sequence ID" value="NC_013947.1"/>
</dbReference>
<dbReference type="STRING" id="446470.Snas_1692"/>
<dbReference type="SUPFAM" id="SSF53474">
    <property type="entry name" value="alpha/beta-Hydrolases"/>
    <property type="match status" value="1"/>
</dbReference>
<dbReference type="AlphaFoldDB" id="D3PXC9"/>
<accession>D3PXC9</accession>